<dbReference type="EMBL" id="UINC01001487">
    <property type="protein sequence ID" value="SUZ82024.1"/>
    <property type="molecule type" value="Genomic_DNA"/>
</dbReference>
<dbReference type="SUPFAM" id="SSF51735">
    <property type="entry name" value="NAD(P)-binding Rossmann-fold domains"/>
    <property type="match status" value="1"/>
</dbReference>
<protein>
    <submittedName>
        <fullName evidence="1">Uncharacterized protein</fullName>
    </submittedName>
</protein>
<reference evidence="1" key="1">
    <citation type="submission" date="2018-05" db="EMBL/GenBank/DDBJ databases">
        <authorList>
            <person name="Lanie J.A."/>
            <person name="Ng W.-L."/>
            <person name="Kazmierczak K.M."/>
            <person name="Andrzejewski T.M."/>
            <person name="Davidsen T.M."/>
            <person name="Wayne K.J."/>
            <person name="Tettelin H."/>
            <person name="Glass J.I."/>
            <person name="Rusch D."/>
            <person name="Podicherti R."/>
            <person name="Tsui H.-C.T."/>
            <person name="Winkler M.E."/>
        </authorList>
    </citation>
    <scope>NUCLEOTIDE SEQUENCE</scope>
</reference>
<proteinExistence type="predicted"/>
<name>A0A381QSS7_9ZZZZ</name>
<dbReference type="AlphaFoldDB" id="A0A381QSS7"/>
<dbReference type="InterPro" id="IPR036291">
    <property type="entry name" value="NAD(P)-bd_dom_sf"/>
</dbReference>
<gene>
    <name evidence="1" type="ORF">METZ01_LOCUS34878</name>
</gene>
<dbReference type="Gene3D" id="3.40.50.720">
    <property type="entry name" value="NAD(P)-binding Rossmann-like Domain"/>
    <property type="match status" value="1"/>
</dbReference>
<evidence type="ECO:0000313" key="1">
    <source>
        <dbReference type="EMBL" id="SUZ82024.1"/>
    </source>
</evidence>
<sequence length="43" mass="4913">MATEFLKKPKRIREQVRKMFLSSSASDYLTGQTIYVDGGFIAK</sequence>
<accession>A0A381QSS7</accession>
<organism evidence="1">
    <name type="scientific">marine metagenome</name>
    <dbReference type="NCBI Taxonomy" id="408172"/>
    <lineage>
        <taxon>unclassified sequences</taxon>
        <taxon>metagenomes</taxon>
        <taxon>ecological metagenomes</taxon>
    </lineage>
</organism>